<dbReference type="SMART" id="SM00530">
    <property type="entry name" value="HTH_XRE"/>
    <property type="match status" value="1"/>
</dbReference>
<evidence type="ECO:0000259" key="1">
    <source>
        <dbReference type="PROSITE" id="PS50943"/>
    </source>
</evidence>
<keyword evidence="3" id="KW-1185">Reference proteome</keyword>
<evidence type="ECO:0000313" key="2">
    <source>
        <dbReference type="EMBL" id="MDS1310396.1"/>
    </source>
</evidence>
<dbReference type="SUPFAM" id="SSF47413">
    <property type="entry name" value="lambda repressor-like DNA-binding domains"/>
    <property type="match status" value="1"/>
</dbReference>
<dbReference type="CDD" id="cd00093">
    <property type="entry name" value="HTH_XRE"/>
    <property type="match status" value="1"/>
</dbReference>
<protein>
    <submittedName>
        <fullName evidence="2">Helix-turn-helix transcriptional regulator</fullName>
    </submittedName>
</protein>
<gene>
    <name evidence="2" type="ORF">RKA07_09880</name>
</gene>
<dbReference type="Gene3D" id="1.10.260.40">
    <property type="entry name" value="lambda repressor-like DNA-binding domains"/>
    <property type="match status" value="1"/>
</dbReference>
<comment type="caution">
    <text evidence="2">The sequence shown here is derived from an EMBL/GenBank/DDBJ whole genome shotgun (WGS) entry which is preliminary data.</text>
</comment>
<dbReference type="EMBL" id="JAVMBO010000013">
    <property type="protein sequence ID" value="MDS1310396.1"/>
    <property type="molecule type" value="Genomic_DNA"/>
</dbReference>
<dbReference type="Pfam" id="PF01381">
    <property type="entry name" value="HTH_3"/>
    <property type="match status" value="1"/>
</dbReference>
<reference evidence="2" key="1">
    <citation type="submission" date="2023-09" db="EMBL/GenBank/DDBJ databases">
        <title>Marinobacter sediminicola sp. nov. and Marinobacter maritimum sp. nov., isolated from marine sediment.</title>
        <authorList>
            <person name="An J."/>
        </authorList>
    </citation>
    <scope>NUCLEOTIDE SEQUENCE</scope>
    <source>
        <strain evidence="2">F60267</strain>
    </source>
</reference>
<accession>A0ABU2HIK9</accession>
<feature type="domain" description="HTH cro/C1-type" evidence="1">
    <location>
        <begin position="43"/>
        <end position="98"/>
    </location>
</feature>
<sequence length="99" mass="11008">MKTKQGILKAVKDQIKHLQALAHTIEASESPDLRELKELPELLATRRESLNMTPAEVAELSGVSPTTYRSIERGSGNPRIQTLQTVCDVLNVKIWVDLS</sequence>
<name>A0ABU2HIK9_9GAMM</name>
<evidence type="ECO:0000313" key="3">
    <source>
        <dbReference type="Proteomes" id="UP001267407"/>
    </source>
</evidence>
<dbReference type="InterPro" id="IPR001387">
    <property type="entry name" value="Cro/C1-type_HTH"/>
</dbReference>
<dbReference type="InterPro" id="IPR010982">
    <property type="entry name" value="Lambda_DNA-bd_dom_sf"/>
</dbReference>
<dbReference type="PROSITE" id="PS50943">
    <property type="entry name" value="HTH_CROC1"/>
    <property type="match status" value="1"/>
</dbReference>
<proteinExistence type="predicted"/>
<organism evidence="2 3">
    <name type="scientific">Marinobacter xiaoshiensis</name>
    <dbReference type="NCBI Taxonomy" id="3073652"/>
    <lineage>
        <taxon>Bacteria</taxon>
        <taxon>Pseudomonadati</taxon>
        <taxon>Pseudomonadota</taxon>
        <taxon>Gammaproteobacteria</taxon>
        <taxon>Pseudomonadales</taxon>
        <taxon>Marinobacteraceae</taxon>
        <taxon>Marinobacter</taxon>
    </lineage>
</organism>
<dbReference type="RefSeq" id="WP_310966230.1">
    <property type="nucleotide sequence ID" value="NZ_JAVMBO010000013.1"/>
</dbReference>
<dbReference type="Proteomes" id="UP001267407">
    <property type="component" value="Unassembled WGS sequence"/>
</dbReference>